<gene>
    <name evidence="1" type="ORF">AXG55_08685</name>
</gene>
<organism evidence="1 2">
    <name type="scientific">Silvanigrella aquatica</name>
    <dbReference type="NCBI Taxonomy" id="1915309"/>
    <lineage>
        <taxon>Bacteria</taxon>
        <taxon>Pseudomonadati</taxon>
        <taxon>Bdellovibrionota</taxon>
        <taxon>Oligoflexia</taxon>
        <taxon>Silvanigrellales</taxon>
        <taxon>Silvanigrellaceae</taxon>
        <taxon>Silvanigrella</taxon>
    </lineage>
</organism>
<protein>
    <recommendedName>
        <fullName evidence="3">Peptidase M4 C-terminal domain-containing protein</fullName>
    </recommendedName>
</protein>
<name>A0A1L4D198_9BACT</name>
<accession>A0A1L4D198</accession>
<dbReference type="KEGG" id="saqi:AXG55_08685"/>
<dbReference type="AlphaFoldDB" id="A0A1L4D198"/>
<dbReference type="Proteomes" id="UP000184731">
    <property type="component" value="Chromosome"/>
</dbReference>
<dbReference type="EMBL" id="CP017834">
    <property type="protein sequence ID" value="APJ03979.1"/>
    <property type="molecule type" value="Genomic_DNA"/>
</dbReference>
<reference evidence="1 2" key="1">
    <citation type="submission" date="2016-10" db="EMBL/GenBank/DDBJ databases">
        <title>Silvanigrella aquatica sp. nov., isolated from a freshwater lake located in the Black Forest, Germany, description of Silvanigrellaceae fam. nov., Silvanigrellales ord. nov., reclassification of the order Bdellovibrionales in the class Oligoflexia, reclassification of the families Bacteriovoracaceae and Halobacteriovoraceae in the new order Bacteriovoracales ord. nov., and reclassification of the family Pseudobacteriovoracaceae in the order Oligoflexiales.</title>
        <authorList>
            <person name="Hahn M.W."/>
            <person name="Schmidt J."/>
            <person name="Koll U."/>
            <person name="Rohde M."/>
            <person name="Verbag S."/>
            <person name="Pitt A."/>
            <person name="Nakai R."/>
            <person name="Naganuma T."/>
            <person name="Lang E."/>
        </authorList>
    </citation>
    <scope>NUCLEOTIDE SEQUENCE [LARGE SCALE GENOMIC DNA]</scope>
    <source>
        <strain evidence="1 2">MWH-Nonnen-W8red</strain>
    </source>
</reference>
<dbReference type="STRING" id="1915309.AXG55_08685"/>
<dbReference type="SUPFAM" id="SSF55486">
    <property type="entry name" value="Metalloproteases ('zincins'), catalytic domain"/>
    <property type="match status" value="1"/>
</dbReference>
<sequence length="450" mass="49657">MASVILNIKVFNLKENTILYIKKDFFKITFFIFVFILLEGCSKKVTAPGPPYSAHVIQMNSMQPSQNYSDAPTYNFQTGTFTWLQNLDQLDGNYFKFIFGGVLTANYVSGSLVSAKSFSQSKSLNLRYKVINGVVVPKDYSTMAMLFSYYQLDTIANNIQTMTGYSMDTIKQKYGKINIFFEPKIELVNDGSTIEASTKLNAAYAPGAHQFIMYQRSTLENVPLAANLQVVAHEFGHSIWELAFDGGQAPDCDRLNLEYAIRGLNEGFADMHSYTLTGSTNVLQNSINIENIPSQRNFSAITFKYDDISGGKADADSNSGNPCTQSFYCIGTLFANALFNAQANNTSPTYVQNSLTGTTGRGAFMTMITTALQATKAGMLNSGNLPDPSTIKFTDFCRPSPGDSNNSTYNGRILGTFFNSFLKQIPLGATRTQICKQLEDNFGTTGFQLT</sequence>
<keyword evidence="2" id="KW-1185">Reference proteome</keyword>
<evidence type="ECO:0008006" key="3">
    <source>
        <dbReference type="Google" id="ProtNLM"/>
    </source>
</evidence>
<evidence type="ECO:0000313" key="2">
    <source>
        <dbReference type="Proteomes" id="UP000184731"/>
    </source>
</evidence>
<proteinExistence type="predicted"/>
<evidence type="ECO:0000313" key="1">
    <source>
        <dbReference type="EMBL" id="APJ03979.1"/>
    </source>
</evidence>